<feature type="domain" description="AAA" evidence="1">
    <location>
        <begin position="81"/>
        <end position="260"/>
    </location>
</feature>
<gene>
    <name evidence="2" type="ORF">IGS68_34615</name>
</gene>
<dbReference type="CDD" id="cd00093">
    <property type="entry name" value="HTH_XRE"/>
    <property type="match status" value="1"/>
</dbReference>
<name>A0ABX7BID0_9PROT</name>
<protein>
    <submittedName>
        <fullName evidence="2">AAA family ATPase</fullName>
    </submittedName>
</protein>
<dbReference type="Gene3D" id="3.40.50.300">
    <property type="entry name" value="P-loop containing nucleotide triphosphate hydrolases"/>
    <property type="match status" value="1"/>
</dbReference>
<accession>A0ABX7BID0</accession>
<dbReference type="InterPro" id="IPR027417">
    <property type="entry name" value="P-loop_NTPase"/>
</dbReference>
<dbReference type="Pfam" id="PF13614">
    <property type="entry name" value="AAA_31"/>
    <property type="match status" value="1"/>
</dbReference>
<dbReference type="InterPro" id="IPR010982">
    <property type="entry name" value="Lambda_DNA-bd_dom_sf"/>
</dbReference>
<dbReference type="InterPro" id="IPR001387">
    <property type="entry name" value="Cro/C1-type_HTH"/>
</dbReference>
<dbReference type="CDD" id="cd02042">
    <property type="entry name" value="ParAB_family"/>
    <property type="match status" value="1"/>
</dbReference>
<dbReference type="Gene3D" id="1.10.260.40">
    <property type="entry name" value="lambda repressor-like DNA-binding domains"/>
    <property type="match status" value="1"/>
</dbReference>
<proteinExistence type="predicted"/>
<evidence type="ECO:0000259" key="1">
    <source>
        <dbReference type="Pfam" id="PF13614"/>
    </source>
</evidence>
<organism evidence="2 3">
    <name type="scientific">Skermanella cutis</name>
    <dbReference type="NCBI Taxonomy" id="2775420"/>
    <lineage>
        <taxon>Bacteria</taxon>
        <taxon>Pseudomonadati</taxon>
        <taxon>Pseudomonadota</taxon>
        <taxon>Alphaproteobacteria</taxon>
        <taxon>Rhodospirillales</taxon>
        <taxon>Azospirillaceae</taxon>
        <taxon>Skermanella</taxon>
    </lineage>
</organism>
<dbReference type="PANTHER" id="PTHR13696">
    <property type="entry name" value="P-LOOP CONTAINING NUCLEOSIDE TRIPHOSPHATE HYDROLASE"/>
    <property type="match status" value="1"/>
</dbReference>
<dbReference type="SUPFAM" id="SSF52540">
    <property type="entry name" value="P-loop containing nucleoside triphosphate hydrolases"/>
    <property type="match status" value="1"/>
</dbReference>
<evidence type="ECO:0000313" key="2">
    <source>
        <dbReference type="EMBL" id="QQP93958.1"/>
    </source>
</evidence>
<keyword evidence="3" id="KW-1185">Reference proteome</keyword>
<reference evidence="2" key="1">
    <citation type="submission" date="2021-02" db="EMBL/GenBank/DDBJ databases">
        <title>Skermanella TT6 skin isolate.</title>
        <authorList>
            <person name="Lee K."/>
            <person name="Ganzorig M."/>
        </authorList>
    </citation>
    <scope>NUCLEOTIDE SEQUENCE</scope>
    <source>
        <strain evidence="2">TT6</strain>
    </source>
</reference>
<dbReference type="InterPro" id="IPR050678">
    <property type="entry name" value="DNA_Partitioning_ATPase"/>
</dbReference>
<keyword evidence="2" id="KW-0614">Plasmid</keyword>
<geneLocation type="plasmid" evidence="2 3">
    <name>pTT6-3</name>
</geneLocation>
<dbReference type="Proteomes" id="UP000595197">
    <property type="component" value="Plasmid pTT6-3"/>
</dbReference>
<dbReference type="PANTHER" id="PTHR13696:SF99">
    <property type="entry name" value="COBYRINIC ACID AC-DIAMIDE SYNTHASE"/>
    <property type="match status" value="1"/>
</dbReference>
<evidence type="ECO:0000313" key="3">
    <source>
        <dbReference type="Proteomes" id="UP000595197"/>
    </source>
</evidence>
<sequence length="349" mass="37917">MADTIPGDDLRQYRASRGWEQPQLAAHLNEVLGRRYDKARISRWESGAERIPQIVAQAIRAEQPPAGGGIPTARNLAPALTLAVSLQKGGVAKTTTSVNVAYLLAKKGFRVLLVDGDPQGSATTNLGEDAHGLELKKKTLTTLLDSRSDLPTREAITPVCEGLFDLIASSIALSEIEVSLMSDPTSSLALREKLSEVSSDYDFIVIDTPPNLGLLTASALGAADLVLIPSQTEQLSLMGIPLLLRAIDRTKRRINRNLQVLGILPTHYDPRTVVDKAMLAELRTIAERHGVELFEPISRAVAYKESVLAGKPALERTPDVAGNESFRRIADRLVEIAETRAKEYAHEPV</sequence>
<dbReference type="EMBL" id="CP067423">
    <property type="protein sequence ID" value="QQP93958.1"/>
    <property type="molecule type" value="Genomic_DNA"/>
</dbReference>
<dbReference type="InterPro" id="IPR025669">
    <property type="entry name" value="AAA_dom"/>
</dbReference>